<accession>A0ABS7K7B3</accession>
<name>A0ABS7K7B3_9BACI</name>
<organism evidence="1 2">
    <name type="scientific">Mesobacillus maritimus</name>
    <dbReference type="NCBI Taxonomy" id="1643336"/>
    <lineage>
        <taxon>Bacteria</taxon>
        <taxon>Bacillati</taxon>
        <taxon>Bacillota</taxon>
        <taxon>Bacilli</taxon>
        <taxon>Bacillales</taxon>
        <taxon>Bacillaceae</taxon>
        <taxon>Mesobacillus</taxon>
    </lineage>
</organism>
<evidence type="ECO:0000313" key="2">
    <source>
        <dbReference type="Proteomes" id="UP000769780"/>
    </source>
</evidence>
<gene>
    <name evidence="1" type="ORF">H0185_15290</name>
</gene>
<reference evidence="1 2" key="1">
    <citation type="submission" date="2020-07" db="EMBL/GenBank/DDBJ databases">
        <title>Fungal Genomes of the International Space Station.</title>
        <authorList>
            <person name="Seuylemezian A."/>
            <person name="Singh N.K."/>
            <person name="Wood J."/>
            <person name="Venkateswaran K."/>
        </authorList>
    </citation>
    <scope>NUCLEOTIDE SEQUENCE [LARGE SCALE GENOMIC DNA]</scope>
    <source>
        <strain evidence="1 2">PL-B2</strain>
    </source>
</reference>
<dbReference type="EMBL" id="JACWFH010000019">
    <property type="protein sequence ID" value="MBY0098163.1"/>
    <property type="molecule type" value="Genomic_DNA"/>
</dbReference>
<dbReference type="Proteomes" id="UP000769780">
    <property type="component" value="Unassembled WGS sequence"/>
</dbReference>
<proteinExistence type="predicted"/>
<comment type="caution">
    <text evidence="1">The sequence shown here is derived from an EMBL/GenBank/DDBJ whole genome shotgun (WGS) entry which is preliminary data.</text>
</comment>
<sequence length="66" mass="7845">MKVTNKMIDKQLKLRGRIYNLLISKSSEEKYIKLLHTVKKQTENRKGKTIEGLQLREEWITRKDGS</sequence>
<keyword evidence="2" id="KW-1185">Reference proteome</keyword>
<evidence type="ECO:0000313" key="1">
    <source>
        <dbReference type="EMBL" id="MBY0098163.1"/>
    </source>
</evidence>
<protein>
    <submittedName>
        <fullName evidence="1">Uncharacterized protein</fullName>
    </submittedName>
</protein>
<dbReference type="RefSeq" id="WP_221874383.1">
    <property type="nucleotide sequence ID" value="NZ_JACWFH010000019.1"/>
</dbReference>